<evidence type="ECO:0000313" key="2">
    <source>
        <dbReference type="EMBL" id="GES83646.1"/>
    </source>
</evidence>
<proteinExistence type="predicted"/>
<name>A0A2Z6R681_9GLOM</name>
<keyword evidence="3" id="KW-1185">Reference proteome</keyword>
<evidence type="ECO:0000313" key="3">
    <source>
        <dbReference type="Proteomes" id="UP000247702"/>
    </source>
</evidence>
<protein>
    <recommendedName>
        <fullName evidence="4">Crinkler effector protein N-terminal domain-containing protein</fullName>
    </recommendedName>
</protein>
<comment type="caution">
    <text evidence="1">The sequence shown here is derived from an EMBL/GenBank/DDBJ whole genome shotgun (WGS) entry which is preliminary data.</text>
</comment>
<gene>
    <name evidence="2" type="ORF">RCL2_001080400</name>
    <name evidence="1" type="ORF">RclHR1_21560002</name>
</gene>
<dbReference type="AlphaFoldDB" id="A0A2Z6R681"/>
<evidence type="ECO:0000313" key="1">
    <source>
        <dbReference type="EMBL" id="GBB93359.1"/>
    </source>
</evidence>
<dbReference type="OrthoDB" id="2410986at2759"/>
<reference evidence="2" key="2">
    <citation type="submission" date="2019-10" db="EMBL/GenBank/DDBJ databases">
        <title>Conservation and host-specific expression of non-tandemly repeated heterogenous ribosome RNA gene in arbuscular mycorrhizal fungi.</title>
        <authorList>
            <person name="Maeda T."/>
            <person name="Kobayashi Y."/>
            <person name="Nakagawa T."/>
            <person name="Ezawa T."/>
            <person name="Yamaguchi K."/>
            <person name="Bino T."/>
            <person name="Nishimoto Y."/>
            <person name="Shigenobu S."/>
            <person name="Kawaguchi M."/>
        </authorList>
    </citation>
    <scope>NUCLEOTIDE SEQUENCE</scope>
    <source>
        <strain evidence="2">HR1</strain>
    </source>
</reference>
<dbReference type="Proteomes" id="UP000615446">
    <property type="component" value="Unassembled WGS sequence"/>
</dbReference>
<dbReference type="EMBL" id="BLAL01000071">
    <property type="protein sequence ID" value="GES83646.1"/>
    <property type="molecule type" value="Genomic_DNA"/>
</dbReference>
<sequence length="274" mass="31154">MLQSFVSKNNLKFTVLIDTPSKPFNEWTFPKVCELYGLSDDLNPSTDVYPIFHCGCVDTKNEKYKAALRKLFDELETRVATTPIDLSYEATKSIYSYTYFASATYPFKDQVKIVLEKLIEGKNGCENLDYDVESRTTGRIICLIKVKKNDFKQGFAQATVQLESSLGRKRKANKMDKDDGFNKVWGIVTDAEKWYFMECVQVTEGKLSFKLMKPALFVAYEDAGMKDMAEKILGHIIWLLEESQKADSAVNEKVIKKPRSSSNLVGKTDSVDKS</sequence>
<accession>A0A2Z6R681</accession>
<organism evidence="1 3">
    <name type="scientific">Rhizophagus clarus</name>
    <dbReference type="NCBI Taxonomy" id="94130"/>
    <lineage>
        <taxon>Eukaryota</taxon>
        <taxon>Fungi</taxon>
        <taxon>Fungi incertae sedis</taxon>
        <taxon>Mucoromycota</taxon>
        <taxon>Glomeromycotina</taxon>
        <taxon>Glomeromycetes</taxon>
        <taxon>Glomerales</taxon>
        <taxon>Glomeraceae</taxon>
        <taxon>Rhizophagus</taxon>
    </lineage>
</organism>
<evidence type="ECO:0008006" key="4">
    <source>
        <dbReference type="Google" id="ProtNLM"/>
    </source>
</evidence>
<dbReference type="Proteomes" id="UP000247702">
    <property type="component" value="Unassembled WGS sequence"/>
</dbReference>
<reference evidence="1 3" key="1">
    <citation type="submission" date="2017-11" db="EMBL/GenBank/DDBJ databases">
        <title>The genome of Rhizophagus clarus HR1 reveals common genetic basis of auxotrophy among arbuscular mycorrhizal fungi.</title>
        <authorList>
            <person name="Kobayashi Y."/>
        </authorList>
    </citation>
    <scope>NUCLEOTIDE SEQUENCE [LARGE SCALE GENOMIC DNA]</scope>
    <source>
        <strain evidence="1 3">HR1</strain>
    </source>
</reference>
<dbReference type="EMBL" id="BEXD01001287">
    <property type="protein sequence ID" value="GBB93359.1"/>
    <property type="molecule type" value="Genomic_DNA"/>
</dbReference>